<accession>A0ACB8QG71</accession>
<keyword evidence="2" id="KW-1185">Reference proteome</keyword>
<evidence type="ECO:0000313" key="1">
    <source>
        <dbReference type="EMBL" id="KAI0030580.1"/>
    </source>
</evidence>
<reference evidence="1" key="1">
    <citation type="submission" date="2021-02" db="EMBL/GenBank/DDBJ databases">
        <authorList>
            <consortium name="DOE Joint Genome Institute"/>
            <person name="Ahrendt S."/>
            <person name="Looney B.P."/>
            <person name="Miyauchi S."/>
            <person name="Morin E."/>
            <person name="Drula E."/>
            <person name="Courty P.E."/>
            <person name="Chicoki N."/>
            <person name="Fauchery L."/>
            <person name="Kohler A."/>
            <person name="Kuo A."/>
            <person name="Labutti K."/>
            <person name="Pangilinan J."/>
            <person name="Lipzen A."/>
            <person name="Riley R."/>
            <person name="Andreopoulos W."/>
            <person name="He G."/>
            <person name="Johnson J."/>
            <person name="Barry K.W."/>
            <person name="Grigoriev I.V."/>
            <person name="Nagy L."/>
            <person name="Hibbett D."/>
            <person name="Henrissat B."/>
            <person name="Matheny P.B."/>
            <person name="Labbe J."/>
            <person name="Martin F."/>
        </authorList>
    </citation>
    <scope>NUCLEOTIDE SEQUENCE</scope>
    <source>
        <strain evidence="1">EC-137</strain>
    </source>
</reference>
<evidence type="ECO:0000313" key="2">
    <source>
        <dbReference type="Proteomes" id="UP000814128"/>
    </source>
</evidence>
<reference evidence="1" key="2">
    <citation type="journal article" date="2022" name="New Phytol.">
        <title>Evolutionary transition to the ectomycorrhizal habit in the genomes of a hyperdiverse lineage of mushroom-forming fungi.</title>
        <authorList>
            <person name="Looney B."/>
            <person name="Miyauchi S."/>
            <person name="Morin E."/>
            <person name="Drula E."/>
            <person name="Courty P.E."/>
            <person name="Kohler A."/>
            <person name="Kuo A."/>
            <person name="LaButti K."/>
            <person name="Pangilinan J."/>
            <person name="Lipzen A."/>
            <person name="Riley R."/>
            <person name="Andreopoulos W."/>
            <person name="He G."/>
            <person name="Johnson J."/>
            <person name="Nolan M."/>
            <person name="Tritt A."/>
            <person name="Barry K.W."/>
            <person name="Grigoriev I.V."/>
            <person name="Nagy L.G."/>
            <person name="Hibbett D."/>
            <person name="Henrissat B."/>
            <person name="Matheny P.B."/>
            <person name="Labbe J."/>
            <person name="Martin F.M."/>
        </authorList>
    </citation>
    <scope>NUCLEOTIDE SEQUENCE</scope>
    <source>
        <strain evidence="1">EC-137</strain>
    </source>
</reference>
<gene>
    <name evidence="1" type="ORF">K488DRAFT_72091</name>
</gene>
<comment type="caution">
    <text evidence="1">The sequence shown here is derived from an EMBL/GenBank/DDBJ whole genome shotgun (WGS) entry which is preliminary data.</text>
</comment>
<proteinExistence type="predicted"/>
<protein>
    <submittedName>
        <fullName evidence="1">Uncharacterized protein</fullName>
    </submittedName>
</protein>
<dbReference type="Proteomes" id="UP000814128">
    <property type="component" value="Unassembled WGS sequence"/>
</dbReference>
<name>A0ACB8QG71_9AGAM</name>
<sequence length="133" mass="14923">MHHLKLLLSIHVNLYLLPSSTKARHMGARVVLAFQALASVPQALCDFLIFTARTSGSGFIEPQLRRHNQLHKEVKISGGNKNDKIDHLVAAIMAYRTYESATVPMDIVPSNFQVAGFFPDDEDDEDLELYSRT</sequence>
<organism evidence="1 2">
    <name type="scientific">Vararia minispora EC-137</name>
    <dbReference type="NCBI Taxonomy" id="1314806"/>
    <lineage>
        <taxon>Eukaryota</taxon>
        <taxon>Fungi</taxon>
        <taxon>Dikarya</taxon>
        <taxon>Basidiomycota</taxon>
        <taxon>Agaricomycotina</taxon>
        <taxon>Agaricomycetes</taxon>
        <taxon>Russulales</taxon>
        <taxon>Lachnocladiaceae</taxon>
        <taxon>Vararia</taxon>
    </lineage>
</organism>
<dbReference type="EMBL" id="MU273615">
    <property type="protein sequence ID" value="KAI0030580.1"/>
    <property type="molecule type" value="Genomic_DNA"/>
</dbReference>